<dbReference type="InterPro" id="IPR033396">
    <property type="entry name" value="DUF5107"/>
</dbReference>
<dbReference type="Gene3D" id="1.25.40.10">
    <property type="entry name" value="Tetratricopeptide repeat domain"/>
    <property type="match status" value="4"/>
</dbReference>
<organism evidence="2 3">
    <name type="scientific">Kriegella aquimaris</name>
    <dbReference type="NCBI Taxonomy" id="192904"/>
    <lineage>
        <taxon>Bacteria</taxon>
        <taxon>Pseudomonadati</taxon>
        <taxon>Bacteroidota</taxon>
        <taxon>Flavobacteriia</taxon>
        <taxon>Flavobacteriales</taxon>
        <taxon>Flavobacteriaceae</taxon>
        <taxon>Kriegella</taxon>
    </lineage>
</organism>
<dbReference type="AlphaFoldDB" id="A0A1G9S2A7"/>
<keyword evidence="3" id="KW-1185">Reference proteome</keyword>
<dbReference type="STRING" id="192904.SAMN04488514_10774"/>
<evidence type="ECO:0000259" key="1">
    <source>
        <dbReference type="Pfam" id="PF17128"/>
    </source>
</evidence>
<dbReference type="EMBL" id="FNGV01000007">
    <property type="protein sequence ID" value="SDM29544.1"/>
    <property type="molecule type" value="Genomic_DNA"/>
</dbReference>
<evidence type="ECO:0000313" key="2">
    <source>
        <dbReference type="EMBL" id="SDM29544.1"/>
    </source>
</evidence>
<dbReference type="InterPro" id="IPR019734">
    <property type="entry name" value="TPR_rpt"/>
</dbReference>
<dbReference type="PANTHER" id="PTHR12558">
    <property type="entry name" value="CELL DIVISION CYCLE 16,23,27"/>
    <property type="match status" value="1"/>
</dbReference>
<dbReference type="Pfam" id="PF17128">
    <property type="entry name" value="DUF5107"/>
    <property type="match status" value="1"/>
</dbReference>
<accession>A0A1G9S2A7</accession>
<protein>
    <submittedName>
        <fullName evidence="2">TPR repeat-containing protein</fullName>
    </submittedName>
</protein>
<feature type="domain" description="DUF5107" evidence="1">
    <location>
        <begin position="64"/>
        <end position="369"/>
    </location>
</feature>
<proteinExistence type="predicted"/>
<reference evidence="2 3" key="1">
    <citation type="submission" date="2016-10" db="EMBL/GenBank/DDBJ databases">
        <authorList>
            <person name="de Groot N.N."/>
        </authorList>
    </citation>
    <scope>NUCLEOTIDE SEQUENCE [LARGE SCALE GENOMIC DNA]</scope>
    <source>
        <strain evidence="2 3">DSM 19886</strain>
    </source>
</reference>
<dbReference type="Pfam" id="PF13181">
    <property type="entry name" value="TPR_8"/>
    <property type="match status" value="1"/>
</dbReference>
<dbReference type="RefSeq" id="WP_089890744.1">
    <property type="nucleotide sequence ID" value="NZ_FNGV01000007.1"/>
</dbReference>
<gene>
    <name evidence="2" type="ORF">SAMN04488514_10774</name>
</gene>
<dbReference type="SUPFAM" id="SSF48452">
    <property type="entry name" value="TPR-like"/>
    <property type="match status" value="3"/>
</dbReference>
<dbReference type="OrthoDB" id="174931at2"/>
<dbReference type="Proteomes" id="UP000199440">
    <property type="component" value="Unassembled WGS sequence"/>
</dbReference>
<dbReference type="SMART" id="SM00028">
    <property type="entry name" value="TPR"/>
    <property type="match status" value="6"/>
</dbReference>
<dbReference type="InterPro" id="IPR011990">
    <property type="entry name" value="TPR-like_helical_dom_sf"/>
</dbReference>
<sequence length="1104" mass="126048">MKNENQLLKLISAFVLVIFLSFSGIFAQVKVYEGQETIPTYKIGKEEVSPIFYTGRGVQGAEGHIYPYASQEDLGDKVLTDVTYDMVYLENEFVRVKILPAFGGRLFSAIDKTNGHELFHTNSVIKPDLIGTLGAWVSGGIEWCFPHHHRTTTMMPSDYRMIENEDGSATVWVGETEKTMGMRGVIGITLRPGRSFIETDYRINNTNTKTKKFLFWANVAITANDDFRTFWPPSQEIGVFHNNSSFTEWPISHQVYKGVDYTKGVDLTWWKNHPDPVSFFFWDGKDGFLGGYDYGKNAGTVHVGDPLQNKTSKLWQFGPGLQGQNARRKLTDDGKAYVELMTGTFSNNQPDYSWIAPHSVKDAKNYWYPLRDLEIVKNSTVDASVTLQMRNPKTIFYGFNTTKTYKNARMVLKYNDEVLAEKTMDIAPAHPFTETYKGKTAFDEYKLYIELSDADGKKLVSYAPQKPTHPELPEPQESVKKAKELESVEELYLTGRFVDQFNRPGLDPDDYYLKALKISPDDYRVNLAMGIRKTDQLKYEEALGYLQNAADKLKIKYYQPKEGEIYYYMGLAQRALGKTDEAYRNFGRSTWYYQWYSAGNYQLAQMESNKGNFEKALEYCANAYSTNTRDGRIVVLYSALLRKSGETDKAIALIDELLAYDPINFSALYEKELLQGNRSIEKWHKNMQDVDNNYLEIAVNYINAGLSEDGIDLLSPLEKSSNPLINYYRSYFYNQIGDAAKAREMLKLAQNASLDYIFPYREETERVLQNAIELDPQNAKAYYLLGNLLFDNRPEDANKAWEQVASINNTIPMVYRNLAFGAFHHGNDADGAIAYMKKAISLRNDVPRWYAELATYYDASDADFRECLDILRKNVTMVKKDVSAPKTLVQLYNLNGEYDEAISLLETHHFRTWEGGRSIYWHYVDAHTLKARQLINAGKNKEAVAQLEKALLYPENLEVGKASDDEKNAMIYYYMGLAYENMGDKKKSKASYEKSATAENRRGMHDLEYFKAKSNQQLGNTIKANEMFKNLIRQGKEQREKGTDNSLIAVEEGASGNNKAISNSYYLEALGNKGLGNSSEAQKLFETALDTYKNNLWAQVMVTN</sequence>
<name>A0A1G9S2A7_9FLAO</name>
<dbReference type="PANTHER" id="PTHR12558:SF13">
    <property type="entry name" value="CELL DIVISION CYCLE PROTEIN 27 HOMOLOG"/>
    <property type="match status" value="1"/>
</dbReference>
<evidence type="ECO:0000313" key="3">
    <source>
        <dbReference type="Proteomes" id="UP000199440"/>
    </source>
</evidence>